<dbReference type="HOGENOM" id="CLU_045202_0_0_1"/>
<name>A0A0C3L8V4_9AGAM</name>
<keyword evidence="7" id="KW-1185">Reference proteome</keyword>
<dbReference type="GO" id="GO:0006406">
    <property type="term" value="P:mRNA export from nucleus"/>
    <property type="evidence" value="ECO:0007669"/>
    <property type="project" value="InterPro"/>
</dbReference>
<dbReference type="GO" id="GO:0000445">
    <property type="term" value="C:THO complex part of transcription export complex"/>
    <property type="evidence" value="ECO:0007669"/>
    <property type="project" value="TreeGrafter"/>
</dbReference>
<comment type="similarity">
    <text evidence="3">Belongs to the THOC3 family.</text>
</comment>
<dbReference type="SMART" id="SM00320">
    <property type="entry name" value="WD40"/>
    <property type="match status" value="4"/>
</dbReference>
<evidence type="ECO:0000256" key="5">
    <source>
        <dbReference type="SAM" id="MobiDB-lite"/>
    </source>
</evidence>
<dbReference type="EMBL" id="KN822974">
    <property type="protein sequence ID" value="KIO30268.1"/>
    <property type="molecule type" value="Genomic_DNA"/>
</dbReference>
<dbReference type="Pfam" id="PF00400">
    <property type="entry name" value="WD40"/>
    <property type="match status" value="3"/>
</dbReference>
<feature type="repeat" description="WD" evidence="4">
    <location>
        <begin position="226"/>
        <end position="258"/>
    </location>
</feature>
<protein>
    <submittedName>
        <fullName evidence="6">Uncharacterized protein</fullName>
    </submittedName>
</protein>
<evidence type="ECO:0000256" key="1">
    <source>
        <dbReference type="ARBA" id="ARBA00022574"/>
    </source>
</evidence>
<dbReference type="PANTHER" id="PTHR22839">
    <property type="entry name" value="THO COMPLEX SUBUNIT 3 THO3"/>
    <property type="match status" value="1"/>
</dbReference>
<dbReference type="SUPFAM" id="SSF50978">
    <property type="entry name" value="WD40 repeat-like"/>
    <property type="match status" value="1"/>
</dbReference>
<evidence type="ECO:0000313" key="6">
    <source>
        <dbReference type="EMBL" id="KIO30268.1"/>
    </source>
</evidence>
<evidence type="ECO:0000256" key="2">
    <source>
        <dbReference type="ARBA" id="ARBA00022737"/>
    </source>
</evidence>
<dbReference type="InterPro" id="IPR040132">
    <property type="entry name" value="Tex1/THOC3"/>
</dbReference>
<proteinExistence type="inferred from homology"/>
<accession>A0A0C3L8V4</accession>
<keyword evidence="1 4" id="KW-0853">WD repeat</keyword>
<organism evidence="6 7">
    <name type="scientific">Tulasnella calospora MUT 4182</name>
    <dbReference type="NCBI Taxonomy" id="1051891"/>
    <lineage>
        <taxon>Eukaryota</taxon>
        <taxon>Fungi</taxon>
        <taxon>Dikarya</taxon>
        <taxon>Basidiomycota</taxon>
        <taxon>Agaricomycotina</taxon>
        <taxon>Agaricomycetes</taxon>
        <taxon>Cantharellales</taxon>
        <taxon>Tulasnellaceae</taxon>
        <taxon>Tulasnella</taxon>
    </lineage>
</organism>
<keyword evidence="2" id="KW-0677">Repeat</keyword>
<dbReference type="PANTHER" id="PTHR22839:SF0">
    <property type="entry name" value="THO COMPLEX SUBUNIT 3"/>
    <property type="match status" value="1"/>
</dbReference>
<sequence>MAAYSGGMSGVTLTPRPQTPPSNLSFTAREVVPLNFRSFKTTITQGKKRPALQCVWSVDGQRLATCGNEHGVRLWNPQQSLLAKDTTLTTGGHTSGCDVTACAWSSFHKDFFCSSSEQDRALVFWDARKKGPAHQLKTPETISRILYAPDGDSIAVQEHGSVIKRLELKMLPRDSHKWDFVPGKLDAVEGIRDFKFNHPGDLLFIATKSGSFTTVEYPTLNLLESFKSHTGYCNVLDLDPRGSYMATGGEDGMVNIFNNVEMQLSRATFISDLPIYNLSYSFDGEYLAVGQLSSEVVIASSVSGEVLYREMRQGGWPSCITWHPSKYIIATCGDHPKGRAAGWIAVNSMTQHS</sequence>
<dbReference type="InterPro" id="IPR036322">
    <property type="entry name" value="WD40_repeat_dom_sf"/>
</dbReference>
<dbReference type="InterPro" id="IPR001680">
    <property type="entry name" value="WD40_rpt"/>
</dbReference>
<evidence type="ECO:0000256" key="4">
    <source>
        <dbReference type="PROSITE-ProRule" id="PRU00221"/>
    </source>
</evidence>
<dbReference type="Gene3D" id="2.130.10.10">
    <property type="entry name" value="YVTN repeat-like/Quinoprotein amine dehydrogenase"/>
    <property type="match status" value="2"/>
</dbReference>
<dbReference type="AlphaFoldDB" id="A0A0C3L8V4"/>
<evidence type="ECO:0000313" key="7">
    <source>
        <dbReference type="Proteomes" id="UP000054248"/>
    </source>
</evidence>
<feature type="region of interest" description="Disordered" evidence="5">
    <location>
        <begin position="1"/>
        <end position="24"/>
    </location>
</feature>
<dbReference type="OrthoDB" id="340259at2759"/>
<dbReference type="STRING" id="1051891.A0A0C3L8V4"/>
<dbReference type="PROSITE" id="PS50082">
    <property type="entry name" value="WD_REPEATS_2"/>
    <property type="match status" value="1"/>
</dbReference>
<gene>
    <name evidence="6" type="ORF">M407DRAFT_20732</name>
</gene>
<evidence type="ECO:0000256" key="3">
    <source>
        <dbReference type="ARBA" id="ARBA00046343"/>
    </source>
</evidence>
<reference evidence="7" key="2">
    <citation type="submission" date="2015-01" db="EMBL/GenBank/DDBJ databases">
        <title>Evolutionary Origins and Diversification of the Mycorrhizal Mutualists.</title>
        <authorList>
            <consortium name="DOE Joint Genome Institute"/>
            <consortium name="Mycorrhizal Genomics Consortium"/>
            <person name="Kohler A."/>
            <person name="Kuo A."/>
            <person name="Nagy L.G."/>
            <person name="Floudas D."/>
            <person name="Copeland A."/>
            <person name="Barry K.W."/>
            <person name="Cichocki N."/>
            <person name="Veneault-Fourrey C."/>
            <person name="LaButti K."/>
            <person name="Lindquist E.A."/>
            <person name="Lipzen A."/>
            <person name="Lundell T."/>
            <person name="Morin E."/>
            <person name="Murat C."/>
            <person name="Riley R."/>
            <person name="Ohm R."/>
            <person name="Sun H."/>
            <person name="Tunlid A."/>
            <person name="Henrissat B."/>
            <person name="Grigoriev I.V."/>
            <person name="Hibbett D.S."/>
            <person name="Martin F."/>
        </authorList>
    </citation>
    <scope>NUCLEOTIDE SEQUENCE [LARGE SCALE GENOMIC DNA]</scope>
    <source>
        <strain evidence="7">MUT 4182</strain>
    </source>
</reference>
<dbReference type="InterPro" id="IPR015943">
    <property type="entry name" value="WD40/YVTN_repeat-like_dom_sf"/>
</dbReference>
<reference evidence="6 7" key="1">
    <citation type="submission" date="2014-04" db="EMBL/GenBank/DDBJ databases">
        <authorList>
            <consortium name="DOE Joint Genome Institute"/>
            <person name="Kuo A."/>
            <person name="Girlanda M."/>
            <person name="Perotto S."/>
            <person name="Kohler A."/>
            <person name="Nagy L.G."/>
            <person name="Floudas D."/>
            <person name="Copeland A."/>
            <person name="Barry K.W."/>
            <person name="Cichocki N."/>
            <person name="Veneault-Fourrey C."/>
            <person name="LaButti K."/>
            <person name="Lindquist E.A."/>
            <person name="Lipzen A."/>
            <person name="Lundell T."/>
            <person name="Morin E."/>
            <person name="Murat C."/>
            <person name="Sun H."/>
            <person name="Tunlid A."/>
            <person name="Henrissat B."/>
            <person name="Grigoriev I.V."/>
            <person name="Hibbett D.S."/>
            <person name="Martin F."/>
            <person name="Nordberg H.P."/>
            <person name="Cantor M.N."/>
            <person name="Hua S.X."/>
        </authorList>
    </citation>
    <scope>NUCLEOTIDE SEQUENCE [LARGE SCALE GENOMIC DNA]</scope>
    <source>
        <strain evidence="6 7">MUT 4182</strain>
    </source>
</reference>
<feature type="compositionally biased region" description="Polar residues" evidence="5">
    <location>
        <begin position="11"/>
        <end position="24"/>
    </location>
</feature>
<dbReference type="Proteomes" id="UP000054248">
    <property type="component" value="Unassembled WGS sequence"/>
</dbReference>